<sequence length="180" mass="19829">MVAKTSYRDVVREIAYDNYGYVTTKNAMDAGVPAIELPKLAARGGLTNVAYGLYRVPDVPPTRFDQFAEALLRVGEGAYLHGESVLALFSLADVNPKRIKVAVPRRVRTRLPAVIELTQVPADARTTFYEGLASQQVADAILECRGRIETDRLVDAAGKARREGLLTTTEWRRVGKGLRP</sequence>
<keyword evidence="2" id="KW-1185">Reference proteome</keyword>
<accession>A0A344URA0</accession>
<organism evidence="1 2">
    <name type="scientific">Acidipropionibacterium virtanenii</name>
    <dbReference type="NCBI Taxonomy" id="2057246"/>
    <lineage>
        <taxon>Bacteria</taxon>
        <taxon>Bacillati</taxon>
        <taxon>Actinomycetota</taxon>
        <taxon>Actinomycetes</taxon>
        <taxon>Propionibacteriales</taxon>
        <taxon>Propionibacteriaceae</taxon>
        <taxon>Acidipropionibacterium</taxon>
    </lineage>
</organism>
<protein>
    <recommendedName>
        <fullName evidence="3">AbiEi antitoxin C-terminal domain-containing protein</fullName>
    </recommendedName>
</protein>
<proteinExistence type="predicted"/>
<dbReference type="RefSeq" id="WP_114043910.1">
    <property type="nucleotide sequence ID" value="NZ_CP025198.1"/>
</dbReference>
<gene>
    <name evidence="1" type="ORF">JS278_00606</name>
</gene>
<dbReference type="KEGG" id="acij:JS278_00606"/>
<dbReference type="Proteomes" id="UP000251995">
    <property type="component" value="Chromosome"/>
</dbReference>
<evidence type="ECO:0008006" key="3">
    <source>
        <dbReference type="Google" id="ProtNLM"/>
    </source>
</evidence>
<reference evidence="1 2" key="1">
    <citation type="submission" date="2017-12" db="EMBL/GenBank/DDBJ databases">
        <title>The whole genome sequence of the Acidipropionibacterium virtanenii sp. nov. type strain JS278.</title>
        <authorList>
            <person name="Laine P."/>
            <person name="Deptula P."/>
            <person name="Varmanen P."/>
            <person name="Auvinen P."/>
        </authorList>
    </citation>
    <scope>NUCLEOTIDE SEQUENCE [LARGE SCALE GENOMIC DNA]</scope>
    <source>
        <strain evidence="1 2">JS278</strain>
    </source>
</reference>
<name>A0A344URA0_9ACTN</name>
<evidence type="ECO:0000313" key="2">
    <source>
        <dbReference type="Proteomes" id="UP000251995"/>
    </source>
</evidence>
<dbReference type="OrthoDB" id="3192636at2"/>
<evidence type="ECO:0000313" key="1">
    <source>
        <dbReference type="EMBL" id="AXE37798.1"/>
    </source>
</evidence>
<dbReference type="AlphaFoldDB" id="A0A344URA0"/>
<dbReference type="EMBL" id="CP025198">
    <property type="protein sequence ID" value="AXE37798.1"/>
    <property type="molecule type" value="Genomic_DNA"/>
</dbReference>